<protein>
    <submittedName>
        <fullName evidence="3">D-alanyl-D-alanine carboxypeptidase</fullName>
    </submittedName>
</protein>
<evidence type="ECO:0000313" key="3">
    <source>
        <dbReference type="EMBL" id="CDZ77810.1"/>
    </source>
</evidence>
<dbReference type="STRING" id="1034943.BN59_02100"/>
<keyword evidence="3" id="KW-0645">Protease</keyword>
<dbReference type="CDD" id="cd14797">
    <property type="entry name" value="DUF302"/>
    <property type="match status" value="1"/>
</dbReference>
<dbReference type="Pfam" id="PF03625">
    <property type="entry name" value="DUF302"/>
    <property type="match status" value="1"/>
</dbReference>
<evidence type="ECO:0000313" key="4">
    <source>
        <dbReference type="Proteomes" id="UP000044071"/>
    </source>
</evidence>
<dbReference type="PANTHER" id="PTHR46825:SF9">
    <property type="entry name" value="BETA-LACTAMASE-RELATED DOMAIN-CONTAINING PROTEIN"/>
    <property type="match status" value="1"/>
</dbReference>
<dbReference type="Pfam" id="PF00144">
    <property type="entry name" value="Beta-lactamase"/>
    <property type="match status" value="1"/>
</dbReference>
<keyword evidence="3" id="KW-0121">Carboxypeptidase</keyword>
<accession>A0A078KTK4</accession>
<feature type="domain" description="Beta-lactamase-related" evidence="1">
    <location>
        <begin position="24"/>
        <end position="346"/>
    </location>
</feature>
<dbReference type="PANTHER" id="PTHR46825">
    <property type="entry name" value="D-ALANYL-D-ALANINE-CARBOXYPEPTIDASE/ENDOPEPTIDASE AMPH"/>
    <property type="match status" value="1"/>
</dbReference>
<reference evidence="3 4" key="1">
    <citation type="submission" date="2014-06" db="EMBL/GenBank/DDBJ databases">
        <authorList>
            <person name="Urmite Genomes Urmite Genomes"/>
        </authorList>
    </citation>
    <scope>NUCLEOTIDE SEQUENCE [LARGE SCALE GENOMIC DNA]</scope>
</reference>
<dbReference type="RefSeq" id="WP_043874281.1">
    <property type="nucleotide sequence ID" value="NZ_CCVW01000002.1"/>
</dbReference>
<dbReference type="Proteomes" id="UP000044071">
    <property type="component" value="Unassembled WGS sequence"/>
</dbReference>
<dbReference type="eggNOG" id="COG3439">
    <property type="taxonomic scope" value="Bacteria"/>
</dbReference>
<sequence>MICSQNFNVGGRGDFHTLYNGESVDDLVINFMEKHNIPGLSLAIVQAPYITRVVGYGLADIQTQRLVAANTVFNLGQLTKAYTAVAIMQIVEEGKLQLEQSLATYLTDTYIPKKWNDITIRDLMSHSSGLPDYTEIDFFDFSKEYSPREISTLIKDIGLLFTPGTKINFSATDFYLLGLVIERISGMSFQDYITKNQIDRIGLQHTFFISNLNTIKNGVENGMINPREHASGYLEENQSNVLAKSLSYSATFSNSSLVASAEDISTWEIALAGGLLVKKPQNRDFLYQSTTLKNGKPVSSNSGWFFPGHPGMMQIKGNVPGFSASLSRFTTAKELVCVTLLTNKEGILDLDILARKIAASFDIKLAAPLGAVWSETLQSPYSVQDTLNNVETIIKAKGGKIFARIDHSAEAMHVGLALQPTQVLIIGNPAKGTSIMEAKPSMALDLPLRIMATKDIYDQTWLSFTNPVELAKAYNLNDSKTISVLKQIESSLMNVCQKAILGCGITSSK</sequence>
<dbReference type="OrthoDB" id="9799367at2"/>
<dbReference type="InterPro" id="IPR035923">
    <property type="entry name" value="TT1751-like_sf"/>
</dbReference>
<organism evidence="3 4">
    <name type="scientific">Legionella massiliensis</name>
    <dbReference type="NCBI Taxonomy" id="1034943"/>
    <lineage>
        <taxon>Bacteria</taxon>
        <taxon>Pseudomonadati</taxon>
        <taxon>Pseudomonadota</taxon>
        <taxon>Gammaproteobacteria</taxon>
        <taxon>Legionellales</taxon>
        <taxon>Legionellaceae</taxon>
        <taxon>Legionella</taxon>
    </lineage>
</organism>
<keyword evidence="3" id="KW-0378">Hydrolase</keyword>
<dbReference type="InterPro" id="IPR050491">
    <property type="entry name" value="AmpC-like"/>
</dbReference>
<proteinExistence type="predicted"/>
<dbReference type="InterPro" id="IPR001466">
    <property type="entry name" value="Beta-lactam-related"/>
</dbReference>
<gene>
    <name evidence="3" type="ORF">BN59_02100</name>
</gene>
<evidence type="ECO:0000259" key="1">
    <source>
        <dbReference type="Pfam" id="PF00144"/>
    </source>
</evidence>
<keyword evidence="4" id="KW-1185">Reference proteome</keyword>
<evidence type="ECO:0000259" key="2">
    <source>
        <dbReference type="Pfam" id="PF03625"/>
    </source>
</evidence>
<name>A0A078KTK4_9GAMM</name>
<dbReference type="Gene3D" id="3.30.310.70">
    <property type="entry name" value="TT1751-like domain"/>
    <property type="match status" value="1"/>
</dbReference>
<feature type="domain" description="DUF302" evidence="2">
    <location>
        <begin position="405"/>
        <end position="467"/>
    </location>
</feature>
<dbReference type="EMBL" id="CCSB01000002">
    <property type="protein sequence ID" value="CDZ77810.1"/>
    <property type="molecule type" value="Genomic_DNA"/>
</dbReference>
<dbReference type="SUPFAM" id="SSF103247">
    <property type="entry name" value="TT1751-like"/>
    <property type="match status" value="1"/>
</dbReference>
<dbReference type="InterPro" id="IPR012338">
    <property type="entry name" value="Beta-lactam/transpept-like"/>
</dbReference>
<dbReference type="InterPro" id="IPR005180">
    <property type="entry name" value="DUF302"/>
</dbReference>
<dbReference type="SUPFAM" id="SSF56601">
    <property type="entry name" value="beta-lactamase/transpeptidase-like"/>
    <property type="match status" value="1"/>
</dbReference>
<dbReference type="AlphaFoldDB" id="A0A078KTK4"/>
<dbReference type="eggNOG" id="COG1680">
    <property type="taxonomic scope" value="Bacteria"/>
</dbReference>
<dbReference type="GO" id="GO:0004180">
    <property type="term" value="F:carboxypeptidase activity"/>
    <property type="evidence" value="ECO:0007669"/>
    <property type="project" value="UniProtKB-KW"/>
</dbReference>
<dbReference type="Gene3D" id="3.40.710.10">
    <property type="entry name" value="DD-peptidase/beta-lactamase superfamily"/>
    <property type="match status" value="1"/>
</dbReference>